<dbReference type="Pfam" id="PF06475">
    <property type="entry name" value="Glycolipid_bind"/>
    <property type="match status" value="1"/>
</dbReference>
<evidence type="ECO:0000313" key="1">
    <source>
        <dbReference type="EMBL" id="SCE88503.1"/>
    </source>
</evidence>
<dbReference type="Proteomes" id="UP000198253">
    <property type="component" value="Chromosome I"/>
</dbReference>
<name>A0A1C4VWZ4_MICEC</name>
<dbReference type="EMBL" id="LT607413">
    <property type="protein sequence ID" value="SCE88503.1"/>
    <property type="molecule type" value="Genomic_DNA"/>
</dbReference>
<dbReference type="InParanoid" id="A0A1C4VWZ4"/>
<dbReference type="AlphaFoldDB" id="A0A1C4VWZ4"/>
<proteinExistence type="predicted"/>
<accession>A0A1C4VWZ4</accession>
<organism evidence="1 2">
    <name type="scientific">Micromonospora echinospora</name>
    <name type="common">Micromonospora purpurea</name>
    <dbReference type="NCBI Taxonomy" id="1877"/>
    <lineage>
        <taxon>Bacteria</taxon>
        <taxon>Bacillati</taxon>
        <taxon>Actinomycetota</taxon>
        <taxon>Actinomycetes</taxon>
        <taxon>Micromonosporales</taxon>
        <taxon>Micromonosporaceae</taxon>
        <taxon>Micromonospora</taxon>
    </lineage>
</organism>
<sequence>MRWRYTATRVPAVPTCRSVRLMPTMPKSLFWNRTDTAGCEHARLDDANGLTARGTALAVDTLPYTCRYTLTTTAEWATVRLEVEVEGAGWSRGVRLERQPDRWRVVTNEQGDLDAALRAASRPPVGLPGTDDPDRLADVVDVDLGGSPLFNSLPVRRLGLRDAEPGTERRIEVAWVLVPSLLVLPAEQTYTALGGGRVRFASGDFTADLDLDPDGYVRHYPGLADRVVPER</sequence>
<keyword evidence="2" id="KW-1185">Reference proteome</keyword>
<protein>
    <recommendedName>
        <fullName evidence="3">Glycolipid-binding domain-containing protein</fullName>
    </recommendedName>
</protein>
<evidence type="ECO:0000313" key="2">
    <source>
        <dbReference type="Proteomes" id="UP000198253"/>
    </source>
</evidence>
<gene>
    <name evidence="1" type="ORF">GA0070618_1656</name>
</gene>
<dbReference type="InterPro" id="IPR009467">
    <property type="entry name" value="Glycolipid-bd_prot_put"/>
</dbReference>
<evidence type="ECO:0008006" key="3">
    <source>
        <dbReference type="Google" id="ProtNLM"/>
    </source>
</evidence>
<reference evidence="2" key="1">
    <citation type="submission" date="2016-06" db="EMBL/GenBank/DDBJ databases">
        <authorList>
            <person name="Varghese N."/>
            <person name="Submissions Spin"/>
        </authorList>
    </citation>
    <scope>NUCLEOTIDE SEQUENCE [LARGE SCALE GENOMIC DNA]</scope>
    <source>
        <strain evidence="2">DSM 43816</strain>
    </source>
</reference>
<dbReference type="SUPFAM" id="SSF159275">
    <property type="entry name" value="PA1994-like"/>
    <property type="match status" value="1"/>
</dbReference>